<dbReference type="InParanoid" id="A0A1V9XBZ5"/>
<sequence length="155" mass="17284">MDHWPAPMEWMLTHDLTAINNGKSDPLGRPYKLIRSRLKTKPRKQISADERTAVLAKFFPAHPNFDKSFFEKENDEVPKVTVAEVVNAGKTGRSPGPHGIPSAATKVPFKEYPKLVAEVSRLASRAETIRQSPSKARDLCMTVMLDVKNAFSSLP</sequence>
<dbReference type="Proteomes" id="UP000192247">
    <property type="component" value="Unassembled WGS sequence"/>
</dbReference>
<comment type="caution">
    <text evidence="1">The sequence shown here is derived from an EMBL/GenBank/DDBJ whole genome shotgun (WGS) entry which is preliminary data.</text>
</comment>
<dbReference type="GO" id="GO:0003964">
    <property type="term" value="F:RNA-directed DNA polymerase activity"/>
    <property type="evidence" value="ECO:0007669"/>
    <property type="project" value="UniProtKB-KW"/>
</dbReference>
<proteinExistence type="predicted"/>
<keyword evidence="1" id="KW-0695">RNA-directed DNA polymerase</keyword>
<gene>
    <name evidence="1" type="ORF">BIW11_11308</name>
</gene>
<reference evidence="1 2" key="1">
    <citation type="journal article" date="2017" name="Gigascience">
        <title>Draft genome of the honey bee ectoparasitic mite, Tropilaelaps mercedesae, is shaped by the parasitic life history.</title>
        <authorList>
            <person name="Dong X."/>
            <person name="Armstrong S.D."/>
            <person name="Xia D."/>
            <person name="Makepeace B.L."/>
            <person name="Darby A.C."/>
            <person name="Kadowaki T."/>
        </authorList>
    </citation>
    <scope>NUCLEOTIDE SEQUENCE [LARGE SCALE GENOMIC DNA]</scope>
    <source>
        <strain evidence="1">Wuxi-XJTLU</strain>
    </source>
</reference>
<evidence type="ECO:0000313" key="1">
    <source>
        <dbReference type="EMBL" id="OQR70931.1"/>
    </source>
</evidence>
<evidence type="ECO:0000313" key="2">
    <source>
        <dbReference type="Proteomes" id="UP000192247"/>
    </source>
</evidence>
<keyword evidence="1" id="KW-0808">Transferase</keyword>
<keyword evidence="1" id="KW-0548">Nucleotidyltransferase</keyword>
<organism evidence="1 2">
    <name type="scientific">Tropilaelaps mercedesae</name>
    <dbReference type="NCBI Taxonomy" id="418985"/>
    <lineage>
        <taxon>Eukaryota</taxon>
        <taxon>Metazoa</taxon>
        <taxon>Ecdysozoa</taxon>
        <taxon>Arthropoda</taxon>
        <taxon>Chelicerata</taxon>
        <taxon>Arachnida</taxon>
        <taxon>Acari</taxon>
        <taxon>Parasitiformes</taxon>
        <taxon>Mesostigmata</taxon>
        <taxon>Gamasina</taxon>
        <taxon>Dermanyssoidea</taxon>
        <taxon>Laelapidae</taxon>
        <taxon>Tropilaelaps</taxon>
    </lineage>
</organism>
<accession>A0A1V9XBZ5</accession>
<dbReference type="OrthoDB" id="415822at2759"/>
<protein>
    <submittedName>
        <fullName evidence="1">RNA-directed DNA polymerase from mobile element jockey-like</fullName>
    </submittedName>
</protein>
<dbReference type="AlphaFoldDB" id="A0A1V9XBZ5"/>
<dbReference type="EMBL" id="MNPL01015731">
    <property type="protein sequence ID" value="OQR70931.1"/>
    <property type="molecule type" value="Genomic_DNA"/>
</dbReference>
<name>A0A1V9XBZ5_9ACAR</name>
<keyword evidence="2" id="KW-1185">Reference proteome</keyword>